<dbReference type="Proteomes" id="UP000199518">
    <property type="component" value="Unassembled WGS sequence"/>
</dbReference>
<dbReference type="GO" id="GO:0004065">
    <property type="term" value="F:arylsulfatase activity"/>
    <property type="evidence" value="ECO:0007669"/>
    <property type="project" value="TreeGrafter"/>
</dbReference>
<sequence>MKLTHWWPTALNPISNVAFLRPIDGGMKLAMLFQLAIAASAFSLHAIAAARPNIVLIYVDDLGFGDVSCNGAKAISTPNVDRLAARGLRFTDGHCTSATCTPSRYGMLTGEYPWRKKGTGVLPGDAGLIIEPGRATLASILQQSGYRTGVIGKWHLGLGDGTLNWNGKIAPGPLEIGFDECFLIPATGDRVPCVYVENHHVFGLDPNDPIQVDYKNPVGTEPTGREHPELLKMKLTHGHDFTIVNGISRIGYMSGGKSARWVDEDMADVITHRAVDFMERNQAQPFFLYFAYHDIHVPRVPHARFAGKSGMGPRGDAILEMDWCTGQVLDALERLQLTEKTLVIFTSDNGPVLDDGYVDDAVEKLGSHQPSGPYKGGKYSLYEGGTRVPFLVSWPGRIRAGESSALVCQIDFLASLGALTGTDLSQIKTAGDSQNVLPALLGESQIGRQELVEQGGGNQLALRSGNWKFLPAFAPKNAPAKARPLELFDLNQDPGETTNLASQYPERVNEMRQRLEQIQKNP</sequence>
<dbReference type="SUPFAM" id="SSF53649">
    <property type="entry name" value="Alkaline phosphatase-like"/>
    <property type="match status" value="1"/>
</dbReference>
<dbReference type="Gene3D" id="3.40.720.10">
    <property type="entry name" value="Alkaline Phosphatase, subunit A"/>
    <property type="match status" value="1"/>
</dbReference>
<keyword evidence="3" id="KW-0378">Hydrolase</keyword>
<evidence type="ECO:0000256" key="1">
    <source>
        <dbReference type="ARBA" id="ARBA00008779"/>
    </source>
</evidence>
<dbReference type="InterPro" id="IPR050738">
    <property type="entry name" value="Sulfatase"/>
</dbReference>
<accession>A0A1I3NMG7</accession>
<dbReference type="PROSITE" id="PS00149">
    <property type="entry name" value="SULFATASE_2"/>
    <property type="match status" value="1"/>
</dbReference>
<dbReference type="InterPro" id="IPR024607">
    <property type="entry name" value="Sulfatase_CS"/>
</dbReference>
<dbReference type="Pfam" id="PF00884">
    <property type="entry name" value="Sulfatase"/>
    <property type="match status" value="1"/>
</dbReference>
<evidence type="ECO:0000256" key="4">
    <source>
        <dbReference type="ARBA" id="ARBA00022837"/>
    </source>
</evidence>
<evidence type="ECO:0000256" key="2">
    <source>
        <dbReference type="ARBA" id="ARBA00022723"/>
    </source>
</evidence>
<protein>
    <submittedName>
        <fullName evidence="6">Arylsulfatase A</fullName>
    </submittedName>
</protein>
<keyword evidence="2" id="KW-0479">Metal-binding</keyword>
<evidence type="ECO:0000259" key="5">
    <source>
        <dbReference type="Pfam" id="PF00884"/>
    </source>
</evidence>
<evidence type="ECO:0000313" key="7">
    <source>
        <dbReference type="Proteomes" id="UP000199518"/>
    </source>
</evidence>
<dbReference type="Gene3D" id="3.30.1120.10">
    <property type="match status" value="1"/>
</dbReference>
<comment type="similarity">
    <text evidence="1">Belongs to the sulfatase family.</text>
</comment>
<dbReference type="EMBL" id="FOQD01000015">
    <property type="protein sequence ID" value="SFJ10493.1"/>
    <property type="molecule type" value="Genomic_DNA"/>
</dbReference>
<proteinExistence type="inferred from homology"/>
<dbReference type="InterPro" id="IPR000917">
    <property type="entry name" value="Sulfatase_N"/>
</dbReference>
<feature type="domain" description="Sulfatase N-terminal" evidence="5">
    <location>
        <begin position="52"/>
        <end position="421"/>
    </location>
</feature>
<reference evidence="7" key="1">
    <citation type="submission" date="2016-10" db="EMBL/GenBank/DDBJ databases">
        <authorList>
            <person name="Varghese N."/>
            <person name="Submissions S."/>
        </authorList>
    </citation>
    <scope>NUCLEOTIDE SEQUENCE [LARGE SCALE GENOMIC DNA]</scope>
    <source>
        <strain evidence="7">DSM 26348</strain>
    </source>
</reference>
<dbReference type="PROSITE" id="PS00523">
    <property type="entry name" value="SULFATASE_1"/>
    <property type="match status" value="1"/>
</dbReference>
<dbReference type="AlphaFoldDB" id="A0A1I3NMG7"/>
<keyword evidence="4" id="KW-0106">Calcium</keyword>
<dbReference type="CDD" id="cd16143">
    <property type="entry name" value="ARS_like"/>
    <property type="match status" value="1"/>
</dbReference>
<dbReference type="PANTHER" id="PTHR42693">
    <property type="entry name" value="ARYLSULFATASE FAMILY MEMBER"/>
    <property type="match status" value="1"/>
</dbReference>
<dbReference type="InterPro" id="IPR017850">
    <property type="entry name" value="Alkaline_phosphatase_core_sf"/>
</dbReference>
<gene>
    <name evidence="6" type="ORF">SAMN05421753_115145</name>
</gene>
<dbReference type="GO" id="GO:0046872">
    <property type="term" value="F:metal ion binding"/>
    <property type="evidence" value="ECO:0007669"/>
    <property type="project" value="UniProtKB-KW"/>
</dbReference>
<organism evidence="6 7">
    <name type="scientific">Planctomicrobium piriforme</name>
    <dbReference type="NCBI Taxonomy" id="1576369"/>
    <lineage>
        <taxon>Bacteria</taxon>
        <taxon>Pseudomonadati</taxon>
        <taxon>Planctomycetota</taxon>
        <taxon>Planctomycetia</taxon>
        <taxon>Planctomycetales</taxon>
        <taxon>Planctomycetaceae</taxon>
        <taxon>Planctomicrobium</taxon>
    </lineage>
</organism>
<dbReference type="PANTHER" id="PTHR42693:SF53">
    <property type="entry name" value="ENDO-4-O-SULFATASE"/>
    <property type="match status" value="1"/>
</dbReference>
<keyword evidence="7" id="KW-1185">Reference proteome</keyword>
<evidence type="ECO:0000256" key="3">
    <source>
        <dbReference type="ARBA" id="ARBA00022801"/>
    </source>
</evidence>
<dbReference type="STRING" id="1576369.SAMN05421753_115145"/>
<name>A0A1I3NMG7_9PLAN</name>
<evidence type="ECO:0000313" key="6">
    <source>
        <dbReference type="EMBL" id="SFJ10493.1"/>
    </source>
</evidence>